<evidence type="ECO:0000256" key="1">
    <source>
        <dbReference type="ARBA" id="ARBA00022737"/>
    </source>
</evidence>
<sequence length="502" mass="57600">MKKLIVSLMVFFLAISPVTAWATPPGFSGGVNNEYEYEEVVFITGEPIKFVGTVDVKEKEKDHEKTIDYKFKLTPEDKTIDGKLDRNITLLTTYTKRDDKGQTIGQTVVDKYKETLTIEKDKYELAKDGGYELSKSNVTDNRPASDFYSGNLKARKYYTINKDEGEVIVDISGGNAGYKNFWGSTETEILDYNITSKRNTEDEDGDIDTNFWHGTVKVQVSDSLTKTLKYSENEADFSSFYGGHVRVTNSEMVSRYEYNLPRVEDDAINDRRRAIGRLQLRQKMVPKVERLVIPKFRDIGGHPAEEYIKKLYSLDVFDEPSTFFSPDIPFTRAEFIKGVIKACNIRPSLEEETKTRRRRRNDPEEISPFKDVEVKDTDYKYIKDGLEKQIITGVSDDLFAPDQPLTKAQAITILIKALGFESKAPTPGFYTSFTDDGKIPNWAKDSIYVAKEINLIHGDNMNRINPNKTITRAETSEMLVRFLEFLQKDLQKDYRENIINFH</sequence>
<keyword evidence="5" id="KW-1185">Reference proteome</keyword>
<dbReference type="InterPro" id="IPR001119">
    <property type="entry name" value="SLH_dom"/>
</dbReference>
<proteinExistence type="predicted"/>
<dbReference type="RefSeq" id="WP_132243316.1">
    <property type="nucleotide sequence ID" value="NZ_SLWV01000004.1"/>
</dbReference>
<accession>A0A4R2KW64</accession>
<feature type="domain" description="SLH" evidence="3">
    <location>
        <begin position="365"/>
        <end position="428"/>
    </location>
</feature>
<evidence type="ECO:0000313" key="5">
    <source>
        <dbReference type="Proteomes" id="UP000294919"/>
    </source>
</evidence>
<dbReference type="OrthoDB" id="2985276at2"/>
<evidence type="ECO:0000259" key="3">
    <source>
        <dbReference type="PROSITE" id="PS51272"/>
    </source>
</evidence>
<comment type="caution">
    <text evidence="4">The sequence shown here is derived from an EMBL/GenBank/DDBJ whole genome shotgun (WGS) entry which is preliminary data.</text>
</comment>
<feature type="domain" description="SLH" evidence="3">
    <location>
        <begin position="291"/>
        <end position="353"/>
    </location>
</feature>
<dbReference type="EMBL" id="SLWV01000004">
    <property type="protein sequence ID" value="TCO78761.1"/>
    <property type="molecule type" value="Genomic_DNA"/>
</dbReference>
<feature type="chain" id="PRO_5020699756" evidence="2">
    <location>
        <begin position="23"/>
        <end position="502"/>
    </location>
</feature>
<evidence type="ECO:0000256" key="2">
    <source>
        <dbReference type="SAM" id="SignalP"/>
    </source>
</evidence>
<keyword evidence="2" id="KW-0732">Signal</keyword>
<keyword evidence="1" id="KW-0677">Repeat</keyword>
<gene>
    <name evidence="4" type="ORF">EV214_104148</name>
</gene>
<reference evidence="4 5" key="1">
    <citation type="submission" date="2019-03" db="EMBL/GenBank/DDBJ databases">
        <title>Genomic Encyclopedia of Type Strains, Phase IV (KMG-IV): sequencing the most valuable type-strain genomes for metagenomic binning, comparative biology and taxonomic classification.</title>
        <authorList>
            <person name="Goeker M."/>
        </authorList>
    </citation>
    <scope>NUCLEOTIDE SEQUENCE [LARGE SCALE GENOMIC DNA]</scope>
    <source>
        <strain evidence="4 5">DSM 102940</strain>
    </source>
</reference>
<dbReference type="AlphaFoldDB" id="A0A4R2KW64"/>
<protein>
    <submittedName>
        <fullName evidence="4">S-layer family protein</fullName>
    </submittedName>
</protein>
<feature type="domain" description="SLH" evidence="3">
    <location>
        <begin position="430"/>
        <end position="493"/>
    </location>
</feature>
<organism evidence="4 5">
    <name type="scientific">Marinisporobacter balticus</name>
    <dbReference type="NCBI Taxonomy" id="2018667"/>
    <lineage>
        <taxon>Bacteria</taxon>
        <taxon>Bacillati</taxon>
        <taxon>Bacillota</taxon>
        <taxon>Clostridia</taxon>
        <taxon>Peptostreptococcales</taxon>
        <taxon>Thermotaleaceae</taxon>
        <taxon>Marinisporobacter</taxon>
    </lineage>
</organism>
<evidence type="ECO:0000313" key="4">
    <source>
        <dbReference type="EMBL" id="TCO78761.1"/>
    </source>
</evidence>
<dbReference type="Pfam" id="PF00395">
    <property type="entry name" value="SLH"/>
    <property type="match status" value="3"/>
</dbReference>
<dbReference type="Proteomes" id="UP000294919">
    <property type="component" value="Unassembled WGS sequence"/>
</dbReference>
<name>A0A4R2KW64_9FIRM</name>
<dbReference type="PROSITE" id="PS51272">
    <property type="entry name" value="SLH"/>
    <property type="match status" value="3"/>
</dbReference>
<feature type="signal peptide" evidence="2">
    <location>
        <begin position="1"/>
        <end position="22"/>
    </location>
</feature>